<dbReference type="Proteomes" id="UP001345013">
    <property type="component" value="Unassembled WGS sequence"/>
</dbReference>
<evidence type="ECO:0000256" key="1">
    <source>
        <dbReference type="SAM" id="Coils"/>
    </source>
</evidence>
<keyword evidence="3" id="KW-1185">Reference proteome</keyword>
<keyword evidence="1" id="KW-0175">Coiled coil</keyword>
<feature type="coiled-coil region" evidence="1">
    <location>
        <begin position="26"/>
        <end position="53"/>
    </location>
</feature>
<evidence type="ECO:0000313" key="2">
    <source>
        <dbReference type="EMBL" id="KAK5095249.1"/>
    </source>
</evidence>
<comment type="caution">
    <text evidence="2">The sequence shown here is derived from an EMBL/GenBank/DDBJ whole genome shotgun (WGS) entry which is preliminary data.</text>
</comment>
<sequence length="121" mass="13847">MGVGVQASCYCAPLDWQQENYVTNAANSSTSAIRNWQQEIEGLLDELQIMALTMTLDANTFSSGDELNAEFRRIEMNFFAPWFDTQRMRRVFRKLGQDVLRRTLQNAPQARLQKPSPPSIC</sequence>
<protein>
    <submittedName>
        <fullName evidence="2">Uncharacterized protein</fullName>
    </submittedName>
</protein>
<evidence type="ECO:0000313" key="3">
    <source>
        <dbReference type="Proteomes" id="UP001345013"/>
    </source>
</evidence>
<reference evidence="2 3" key="1">
    <citation type="submission" date="2023-08" db="EMBL/GenBank/DDBJ databases">
        <title>Black Yeasts Isolated from many extreme environments.</title>
        <authorList>
            <person name="Coleine C."/>
            <person name="Stajich J.E."/>
            <person name="Selbmann L."/>
        </authorList>
    </citation>
    <scope>NUCLEOTIDE SEQUENCE [LARGE SCALE GENOMIC DNA]</scope>
    <source>
        <strain evidence="2 3">CCFEE 5885</strain>
    </source>
</reference>
<dbReference type="EMBL" id="JAVRRG010000029">
    <property type="protein sequence ID" value="KAK5095249.1"/>
    <property type="molecule type" value="Genomic_DNA"/>
</dbReference>
<name>A0ABR0KFR6_9EURO</name>
<accession>A0ABR0KFR6</accession>
<gene>
    <name evidence="2" type="ORF">LTR24_003216</name>
</gene>
<proteinExistence type="predicted"/>
<organism evidence="2 3">
    <name type="scientific">Lithohypha guttulata</name>
    <dbReference type="NCBI Taxonomy" id="1690604"/>
    <lineage>
        <taxon>Eukaryota</taxon>
        <taxon>Fungi</taxon>
        <taxon>Dikarya</taxon>
        <taxon>Ascomycota</taxon>
        <taxon>Pezizomycotina</taxon>
        <taxon>Eurotiomycetes</taxon>
        <taxon>Chaetothyriomycetidae</taxon>
        <taxon>Chaetothyriales</taxon>
        <taxon>Trichomeriaceae</taxon>
        <taxon>Lithohypha</taxon>
    </lineage>
</organism>